<organism evidence="1 2">
    <name type="scientific">Aeoliella mucimassa</name>
    <dbReference type="NCBI Taxonomy" id="2527972"/>
    <lineage>
        <taxon>Bacteria</taxon>
        <taxon>Pseudomonadati</taxon>
        <taxon>Planctomycetota</taxon>
        <taxon>Planctomycetia</taxon>
        <taxon>Pirellulales</taxon>
        <taxon>Lacipirellulaceae</taxon>
        <taxon>Aeoliella</taxon>
    </lineage>
</organism>
<dbReference type="AlphaFoldDB" id="A0A518AK74"/>
<sequence length="86" mass="9737">MGKSIFPAKLSRPKLAQLAWLTTIGLVRKGVKKLKNSQLPAEHPPRYFVDILGGRRNNVGWHLLHRRSNLQAPGRLICRFARNASI</sequence>
<evidence type="ECO:0000313" key="1">
    <source>
        <dbReference type="EMBL" id="QDU55138.1"/>
    </source>
</evidence>
<dbReference type="KEGG" id="amuc:Pan181_13240"/>
<reference evidence="1 2" key="1">
    <citation type="submission" date="2019-02" db="EMBL/GenBank/DDBJ databases">
        <title>Deep-cultivation of Planctomycetes and their phenomic and genomic characterization uncovers novel biology.</title>
        <authorList>
            <person name="Wiegand S."/>
            <person name="Jogler M."/>
            <person name="Boedeker C."/>
            <person name="Pinto D."/>
            <person name="Vollmers J."/>
            <person name="Rivas-Marin E."/>
            <person name="Kohn T."/>
            <person name="Peeters S.H."/>
            <person name="Heuer A."/>
            <person name="Rast P."/>
            <person name="Oberbeckmann S."/>
            <person name="Bunk B."/>
            <person name="Jeske O."/>
            <person name="Meyerdierks A."/>
            <person name="Storesund J.E."/>
            <person name="Kallscheuer N."/>
            <person name="Luecker S."/>
            <person name="Lage O.M."/>
            <person name="Pohl T."/>
            <person name="Merkel B.J."/>
            <person name="Hornburger P."/>
            <person name="Mueller R.-W."/>
            <person name="Bruemmer F."/>
            <person name="Labrenz M."/>
            <person name="Spormann A.M."/>
            <person name="Op den Camp H."/>
            <person name="Overmann J."/>
            <person name="Amann R."/>
            <person name="Jetten M.S.M."/>
            <person name="Mascher T."/>
            <person name="Medema M.H."/>
            <person name="Devos D.P."/>
            <person name="Kaster A.-K."/>
            <person name="Ovreas L."/>
            <person name="Rohde M."/>
            <person name="Galperin M.Y."/>
            <person name="Jogler C."/>
        </authorList>
    </citation>
    <scope>NUCLEOTIDE SEQUENCE [LARGE SCALE GENOMIC DNA]</scope>
    <source>
        <strain evidence="1 2">Pan181</strain>
    </source>
</reference>
<dbReference type="Proteomes" id="UP000315750">
    <property type="component" value="Chromosome"/>
</dbReference>
<accession>A0A518AK74</accession>
<proteinExistence type="predicted"/>
<gene>
    <name evidence="1" type="ORF">Pan181_13240</name>
</gene>
<keyword evidence="2" id="KW-1185">Reference proteome</keyword>
<protein>
    <submittedName>
        <fullName evidence="1">Uncharacterized protein</fullName>
    </submittedName>
</protein>
<evidence type="ECO:0000313" key="2">
    <source>
        <dbReference type="Proteomes" id="UP000315750"/>
    </source>
</evidence>
<name>A0A518AK74_9BACT</name>
<dbReference type="EMBL" id="CP036278">
    <property type="protein sequence ID" value="QDU55138.1"/>
    <property type="molecule type" value="Genomic_DNA"/>
</dbReference>